<name>A0AA42I546_9GAMM</name>
<gene>
    <name evidence="2" type="ORF">N7644_03130</name>
</gene>
<evidence type="ECO:0000313" key="3">
    <source>
        <dbReference type="Proteomes" id="UP001159329"/>
    </source>
</evidence>
<evidence type="ECO:0000259" key="1">
    <source>
        <dbReference type="Pfam" id="PF13827"/>
    </source>
</evidence>
<organism evidence="2 3">
    <name type="scientific">Acinetobacter courvalinii</name>
    <dbReference type="NCBI Taxonomy" id="280147"/>
    <lineage>
        <taxon>Bacteria</taxon>
        <taxon>Pseudomonadati</taxon>
        <taxon>Pseudomonadota</taxon>
        <taxon>Gammaproteobacteria</taxon>
        <taxon>Moraxellales</taxon>
        <taxon>Moraxellaceae</taxon>
        <taxon>Acinetobacter</taxon>
    </lineage>
</organism>
<feature type="domain" description="DUF4189" evidence="1">
    <location>
        <begin position="36"/>
        <end position="129"/>
    </location>
</feature>
<sequence>MVELPGGVCLPPDHQNSPLNNLPSASPPPPVWATRWGAIASDGNGVFGIVNDMPSKRKAQNAAIAACKSQGGGGCIVKREYYNQCAAVVLSETRSAYANAPTKEEALEIGKQDCAATNTGECWVHYSGCSMPVRVN</sequence>
<dbReference type="InterPro" id="IPR025240">
    <property type="entry name" value="DUF4189"/>
</dbReference>
<evidence type="ECO:0000313" key="2">
    <source>
        <dbReference type="EMBL" id="MDH0562669.1"/>
    </source>
</evidence>
<accession>A0AA42I546</accession>
<dbReference type="RefSeq" id="WP_279695190.1">
    <property type="nucleotide sequence ID" value="NZ_JAOEEO010000001.1"/>
</dbReference>
<dbReference type="EMBL" id="JAOEEO010000001">
    <property type="protein sequence ID" value="MDH0562669.1"/>
    <property type="molecule type" value="Genomic_DNA"/>
</dbReference>
<protein>
    <submittedName>
        <fullName evidence="2">DUF4189 domain-containing protein</fullName>
    </submittedName>
</protein>
<dbReference type="Proteomes" id="UP001159329">
    <property type="component" value="Unassembled WGS sequence"/>
</dbReference>
<dbReference type="AlphaFoldDB" id="A0AA42I546"/>
<proteinExistence type="predicted"/>
<dbReference type="Pfam" id="PF13827">
    <property type="entry name" value="DUF4189"/>
    <property type="match status" value="1"/>
</dbReference>
<reference evidence="2" key="1">
    <citation type="submission" date="2022-09" db="EMBL/GenBank/DDBJ databases">
        <title>Intensive care unit water sources are persistently colonized with multi-drug resistant bacteria and are the site of extensive horizontal gene transfer of antibiotic resistance genes.</title>
        <authorList>
            <person name="Diorio-Toth L."/>
        </authorList>
    </citation>
    <scope>NUCLEOTIDE SEQUENCE</scope>
    <source>
        <strain evidence="2">GD04005</strain>
    </source>
</reference>
<comment type="caution">
    <text evidence="2">The sequence shown here is derived from an EMBL/GenBank/DDBJ whole genome shotgun (WGS) entry which is preliminary data.</text>
</comment>